<accession>A0A2P7AP46</accession>
<keyword evidence="11" id="KW-1185">Reference proteome</keyword>
<dbReference type="CDD" id="cd00130">
    <property type="entry name" value="PAS"/>
    <property type="match status" value="2"/>
</dbReference>
<dbReference type="NCBIfam" id="TIGR00229">
    <property type="entry name" value="sensory_box"/>
    <property type="match status" value="2"/>
</dbReference>
<sequence>MVANRQSPQGTPSSDELLRLVIESAKDYAIFSMDPNGIVTSWNSGAERVLGYSDEEMIGHSADVIFTPEDREAGVPDEERMHAQVHGRAEDDRWQVRSDGSYLFASGLTMPLEDRSLGFVKILRDRTEQHQAEARLRENEERFRILATSIPQLVFRSRGDGNRTWGSPQWVEFTGLSLKESVGFGWLDAIHPDDHELTHSAWRDAATTGDYYVEHRVRRQSDGEFRWHQTRARRVEGDEIMSGDWVGTMTDVHDLRGLKDRQQMLMAELQHRTRNLLAVVQSIANQTLRTSTSLETFGSEYSSRLRALGRVQGLLARAEANVDLRDIVNSELAAHVNSSKEDNIRIEGQSVALPAASAQALGLALHELATNAVKHGALAQDDGKLDVVWKVSPDGRVTLNWNESGVNMPNKERPKRKGYGSELIERALPYQLNAETKLEFATDGVRCAITVSAGQS</sequence>
<dbReference type="PROSITE" id="PS50112">
    <property type="entry name" value="PAS"/>
    <property type="match status" value="2"/>
</dbReference>
<evidence type="ECO:0000259" key="9">
    <source>
        <dbReference type="PROSITE" id="PS50112"/>
    </source>
</evidence>
<dbReference type="InterPro" id="IPR013655">
    <property type="entry name" value="PAS_fold_3"/>
</dbReference>
<dbReference type="PANTHER" id="PTHR41523:SF8">
    <property type="entry name" value="ETHYLENE RESPONSE SENSOR PROTEIN"/>
    <property type="match status" value="1"/>
</dbReference>
<proteinExistence type="predicted"/>
<dbReference type="SUPFAM" id="SSF55874">
    <property type="entry name" value="ATPase domain of HSP90 chaperone/DNA topoisomerase II/histidine kinase"/>
    <property type="match status" value="1"/>
</dbReference>
<dbReference type="Pfam" id="PF13426">
    <property type="entry name" value="PAS_9"/>
    <property type="match status" value="1"/>
</dbReference>
<dbReference type="EC" id="2.7.13.3" evidence="2"/>
<evidence type="ECO:0000256" key="2">
    <source>
        <dbReference type="ARBA" id="ARBA00012438"/>
    </source>
</evidence>
<dbReference type="Pfam" id="PF07536">
    <property type="entry name" value="HWE_HK"/>
    <property type="match status" value="1"/>
</dbReference>
<evidence type="ECO:0000256" key="7">
    <source>
        <dbReference type="ARBA" id="ARBA00022777"/>
    </source>
</evidence>
<comment type="caution">
    <text evidence="10">The sequence shown here is derived from an EMBL/GenBank/DDBJ whole genome shotgun (WGS) entry which is preliminary data.</text>
</comment>
<dbReference type="InterPro" id="IPR011102">
    <property type="entry name" value="Sig_transdc_His_kinase_HWE"/>
</dbReference>
<dbReference type="AlphaFoldDB" id="A0A2P7AP46"/>
<dbReference type="Gene3D" id="3.30.450.20">
    <property type="entry name" value="PAS domain"/>
    <property type="match status" value="2"/>
</dbReference>
<evidence type="ECO:0000256" key="6">
    <source>
        <dbReference type="ARBA" id="ARBA00022741"/>
    </source>
</evidence>
<gene>
    <name evidence="10" type="ORF">CU100_20325</name>
</gene>
<feature type="domain" description="PAS" evidence="9">
    <location>
        <begin position="139"/>
        <end position="209"/>
    </location>
</feature>
<dbReference type="SMART" id="SM00091">
    <property type="entry name" value="PAS"/>
    <property type="match status" value="2"/>
</dbReference>
<dbReference type="GO" id="GO:0005524">
    <property type="term" value="F:ATP binding"/>
    <property type="evidence" value="ECO:0007669"/>
    <property type="project" value="UniProtKB-KW"/>
</dbReference>
<dbReference type="Gene3D" id="3.30.565.10">
    <property type="entry name" value="Histidine kinase-like ATPase, C-terminal domain"/>
    <property type="match status" value="1"/>
</dbReference>
<comment type="catalytic activity">
    <reaction evidence="1">
        <text>ATP + protein L-histidine = ADP + protein N-phospho-L-histidine.</text>
        <dbReference type="EC" id="2.7.13.3"/>
    </reaction>
</comment>
<evidence type="ECO:0000256" key="5">
    <source>
        <dbReference type="ARBA" id="ARBA00022679"/>
    </source>
</evidence>
<dbReference type="FunFam" id="3.30.450.20:FF:000099">
    <property type="entry name" value="Sensory box sensor histidine kinase"/>
    <property type="match status" value="1"/>
</dbReference>
<dbReference type="Proteomes" id="UP000241158">
    <property type="component" value="Unassembled WGS sequence"/>
</dbReference>
<organism evidence="10 11">
    <name type="scientific">Phyllobacterium endophyticum</name>
    <dbReference type="NCBI Taxonomy" id="1149773"/>
    <lineage>
        <taxon>Bacteria</taxon>
        <taxon>Pseudomonadati</taxon>
        <taxon>Pseudomonadota</taxon>
        <taxon>Alphaproteobacteria</taxon>
        <taxon>Hyphomicrobiales</taxon>
        <taxon>Phyllobacteriaceae</taxon>
        <taxon>Phyllobacterium</taxon>
    </lineage>
</organism>
<dbReference type="InterPro" id="IPR036890">
    <property type="entry name" value="HATPase_C_sf"/>
</dbReference>
<evidence type="ECO:0000256" key="3">
    <source>
        <dbReference type="ARBA" id="ARBA00021740"/>
    </source>
</evidence>
<dbReference type="Pfam" id="PF08447">
    <property type="entry name" value="PAS_3"/>
    <property type="match status" value="1"/>
</dbReference>
<dbReference type="EMBL" id="PGGN01000004">
    <property type="protein sequence ID" value="PSH55982.1"/>
    <property type="molecule type" value="Genomic_DNA"/>
</dbReference>
<dbReference type="SUPFAM" id="SSF55785">
    <property type="entry name" value="PYP-like sensor domain (PAS domain)"/>
    <property type="match status" value="2"/>
</dbReference>
<feature type="domain" description="PAS" evidence="9">
    <location>
        <begin position="14"/>
        <end position="72"/>
    </location>
</feature>
<name>A0A2P7AP46_9HYPH</name>
<evidence type="ECO:0000313" key="11">
    <source>
        <dbReference type="Proteomes" id="UP000241158"/>
    </source>
</evidence>
<protein>
    <recommendedName>
        <fullName evidence="3">Blue-light-activated histidine kinase</fullName>
        <ecNumber evidence="2">2.7.13.3</ecNumber>
    </recommendedName>
</protein>
<evidence type="ECO:0000256" key="4">
    <source>
        <dbReference type="ARBA" id="ARBA00022553"/>
    </source>
</evidence>
<keyword evidence="6" id="KW-0547">Nucleotide-binding</keyword>
<dbReference type="PANTHER" id="PTHR41523">
    <property type="entry name" value="TWO-COMPONENT SYSTEM SENSOR PROTEIN"/>
    <property type="match status" value="1"/>
</dbReference>
<dbReference type="RefSeq" id="WP_106718401.1">
    <property type="nucleotide sequence ID" value="NZ_JACHXT010000001.1"/>
</dbReference>
<dbReference type="GO" id="GO:0004673">
    <property type="term" value="F:protein histidine kinase activity"/>
    <property type="evidence" value="ECO:0007669"/>
    <property type="project" value="UniProtKB-EC"/>
</dbReference>
<reference evidence="11" key="1">
    <citation type="submission" date="2017-11" db="EMBL/GenBank/DDBJ databases">
        <authorList>
            <person name="Kuznetsova I."/>
            <person name="Sazanova A."/>
            <person name="Chirak E."/>
            <person name="Safronova V."/>
            <person name="Willems A."/>
        </authorList>
    </citation>
    <scope>NUCLEOTIDE SEQUENCE [LARGE SCALE GENOMIC DNA]</scope>
    <source>
        <strain evidence="11">PEPV15</strain>
    </source>
</reference>
<keyword evidence="4" id="KW-0597">Phosphoprotein</keyword>
<keyword evidence="8" id="KW-0067">ATP-binding</keyword>
<keyword evidence="7 10" id="KW-0418">Kinase</keyword>
<keyword evidence="5" id="KW-0808">Transferase</keyword>
<dbReference type="InterPro" id="IPR000014">
    <property type="entry name" value="PAS"/>
</dbReference>
<dbReference type="OrthoDB" id="7991996at2"/>
<dbReference type="InterPro" id="IPR035965">
    <property type="entry name" value="PAS-like_dom_sf"/>
</dbReference>
<dbReference type="SMART" id="SM00911">
    <property type="entry name" value="HWE_HK"/>
    <property type="match status" value="1"/>
</dbReference>
<evidence type="ECO:0000256" key="8">
    <source>
        <dbReference type="ARBA" id="ARBA00022840"/>
    </source>
</evidence>
<evidence type="ECO:0000256" key="1">
    <source>
        <dbReference type="ARBA" id="ARBA00000085"/>
    </source>
</evidence>
<evidence type="ECO:0000313" key="10">
    <source>
        <dbReference type="EMBL" id="PSH55982.1"/>
    </source>
</evidence>